<sequence length="537" mass="60593">MSPIHIPSSLSIGSQASSQQSQKIAGVSSQPLYVDQHCELLDELYDNTNAPEPFLDDIFGNDVIRDENKRQAPEPSRGDNDSDDSLPSMGDLLSSIGAGHASKKSRTVKGKGRATSSQISYDDSDVLTSSAMEVTDNWENDKTVALSIAATDKEIKAMERKRARETKEQQRKAKAEAKKQKERDKENERRVMEANRLTQDRSHLVKEMVFVVHDAEFMKTKQGVLLRTMLEKGDVSLRILASPPSAVHCTMTWQQKRMSLWDHSSQQFIPFQNQETRMMNVDSVLLFVTIDQLVVIIQEEAVDSWIDQQQAAAPGKQLFLMVEGLQKYYKKQLNMQRRQFTTRVLENMHSQNGNNDTPGSQPSQETSSRARSRSSRAAASEPTLVHHDIVEQVLAHLQMFKDIMVIETSSIEESVAGMMNLATDLARALYKNAMTSRQWPGPSATGVEPYHVWNLMLQEVQLCTSAMARTIADAYSTPLLLYHDYLDLQSEQEKGELLSELEIQGNRAHGRDRYVSKFMSKKVHQIMTSDDPEEVIS</sequence>
<evidence type="ECO:0000256" key="7">
    <source>
        <dbReference type="ARBA" id="ARBA00022801"/>
    </source>
</evidence>
<dbReference type="GO" id="GO:0006302">
    <property type="term" value="P:double-strand break repair"/>
    <property type="evidence" value="ECO:0007669"/>
    <property type="project" value="TreeGrafter"/>
</dbReference>
<comment type="subcellular location">
    <subcellularLocation>
        <location evidence="2">Nucleus</location>
    </subcellularLocation>
</comment>
<dbReference type="Pfam" id="PF21292">
    <property type="entry name" value="EME1-MUS81_C"/>
    <property type="match status" value="1"/>
</dbReference>
<dbReference type="GO" id="GO:0031297">
    <property type="term" value="P:replication fork processing"/>
    <property type="evidence" value="ECO:0007669"/>
    <property type="project" value="TreeGrafter"/>
</dbReference>
<proteinExistence type="predicted"/>
<evidence type="ECO:0000256" key="12">
    <source>
        <dbReference type="ARBA" id="ARBA00023254"/>
    </source>
</evidence>
<dbReference type="Proteomes" id="UP000242146">
    <property type="component" value="Unassembled WGS sequence"/>
</dbReference>
<evidence type="ECO:0000256" key="3">
    <source>
        <dbReference type="ARBA" id="ARBA00022722"/>
    </source>
</evidence>
<keyword evidence="9" id="KW-0233">DNA recombination</keyword>
<feature type="region of interest" description="Disordered" evidence="13">
    <location>
        <begin position="348"/>
        <end position="381"/>
    </location>
</feature>
<feature type="compositionally biased region" description="Basic residues" evidence="13">
    <location>
        <begin position="101"/>
        <end position="112"/>
    </location>
</feature>
<accession>A0A1X2GA51</accession>
<keyword evidence="7" id="KW-0378">Hydrolase</keyword>
<comment type="caution">
    <text evidence="14">The sequence shown here is derived from an EMBL/GenBank/DDBJ whole genome shotgun (WGS) entry which is preliminary data.</text>
</comment>
<evidence type="ECO:0000256" key="5">
    <source>
        <dbReference type="ARBA" id="ARBA00022759"/>
    </source>
</evidence>
<dbReference type="AlphaFoldDB" id="A0A1X2GA51"/>
<keyword evidence="12" id="KW-0469">Meiosis</keyword>
<reference evidence="14 15" key="1">
    <citation type="submission" date="2016-07" db="EMBL/GenBank/DDBJ databases">
        <title>Pervasive Adenine N6-methylation of Active Genes in Fungi.</title>
        <authorList>
            <consortium name="DOE Joint Genome Institute"/>
            <person name="Mondo S.J."/>
            <person name="Dannebaum R.O."/>
            <person name="Kuo R.C."/>
            <person name="Labutti K."/>
            <person name="Haridas S."/>
            <person name="Kuo A."/>
            <person name="Salamov A."/>
            <person name="Ahrendt S.R."/>
            <person name="Lipzen A."/>
            <person name="Sullivan W."/>
            <person name="Andreopoulos W.B."/>
            <person name="Clum A."/>
            <person name="Lindquist E."/>
            <person name="Daum C."/>
            <person name="Ramamoorthy G.K."/>
            <person name="Gryganskyi A."/>
            <person name="Culley D."/>
            <person name="Magnuson J.K."/>
            <person name="James T.Y."/>
            <person name="O'Malley M.A."/>
            <person name="Stajich J.E."/>
            <person name="Spatafora J.W."/>
            <person name="Visel A."/>
            <person name="Grigoriev I.V."/>
        </authorList>
    </citation>
    <scope>NUCLEOTIDE SEQUENCE [LARGE SCALE GENOMIC DNA]</scope>
    <source>
        <strain evidence="14 15">NRRL 3301</strain>
    </source>
</reference>
<evidence type="ECO:0000313" key="14">
    <source>
        <dbReference type="EMBL" id="ORX49045.1"/>
    </source>
</evidence>
<keyword evidence="5" id="KW-0255">Endonuclease</keyword>
<feature type="compositionally biased region" description="Polar residues" evidence="13">
    <location>
        <begin position="348"/>
        <end position="366"/>
    </location>
</feature>
<evidence type="ECO:0000256" key="10">
    <source>
        <dbReference type="ARBA" id="ARBA00023204"/>
    </source>
</evidence>
<feature type="region of interest" description="Disordered" evidence="13">
    <location>
        <begin position="1"/>
        <end position="27"/>
    </location>
</feature>
<feature type="region of interest" description="Disordered" evidence="13">
    <location>
        <begin position="61"/>
        <end position="120"/>
    </location>
</feature>
<evidence type="ECO:0000256" key="13">
    <source>
        <dbReference type="SAM" id="MobiDB-lite"/>
    </source>
</evidence>
<dbReference type="GO" id="GO:0031573">
    <property type="term" value="P:mitotic intra-S DNA damage checkpoint signaling"/>
    <property type="evidence" value="ECO:0007669"/>
    <property type="project" value="TreeGrafter"/>
</dbReference>
<organism evidence="14 15">
    <name type="scientific">Hesseltinella vesiculosa</name>
    <dbReference type="NCBI Taxonomy" id="101127"/>
    <lineage>
        <taxon>Eukaryota</taxon>
        <taxon>Fungi</taxon>
        <taxon>Fungi incertae sedis</taxon>
        <taxon>Mucoromycota</taxon>
        <taxon>Mucoromycotina</taxon>
        <taxon>Mucoromycetes</taxon>
        <taxon>Mucorales</taxon>
        <taxon>Cunninghamellaceae</taxon>
        <taxon>Hesseltinella</taxon>
    </lineage>
</organism>
<name>A0A1X2GA51_9FUNG</name>
<dbReference type="GO" id="GO:0000712">
    <property type="term" value="P:resolution of meiotic recombination intermediates"/>
    <property type="evidence" value="ECO:0007669"/>
    <property type="project" value="TreeGrafter"/>
</dbReference>
<feature type="region of interest" description="Disordered" evidence="13">
    <location>
        <begin position="159"/>
        <end position="190"/>
    </location>
</feature>
<evidence type="ECO:0000256" key="2">
    <source>
        <dbReference type="ARBA" id="ARBA00004123"/>
    </source>
</evidence>
<dbReference type="PANTHER" id="PTHR21077">
    <property type="entry name" value="EME1 PROTEIN"/>
    <property type="match status" value="1"/>
</dbReference>
<dbReference type="Gene3D" id="3.40.50.10130">
    <property type="match status" value="1"/>
</dbReference>
<dbReference type="GO" id="GO:0008821">
    <property type="term" value="F:crossover junction DNA endonuclease activity"/>
    <property type="evidence" value="ECO:0007669"/>
    <property type="project" value="TreeGrafter"/>
</dbReference>
<dbReference type="STRING" id="101127.A0A1X2GA51"/>
<dbReference type="EMBL" id="MCGT01000027">
    <property type="protein sequence ID" value="ORX49045.1"/>
    <property type="molecule type" value="Genomic_DNA"/>
</dbReference>
<keyword evidence="6" id="KW-0227">DNA damage</keyword>
<evidence type="ECO:0000256" key="9">
    <source>
        <dbReference type="ARBA" id="ARBA00023172"/>
    </source>
</evidence>
<feature type="compositionally biased region" description="Low complexity" evidence="13">
    <location>
        <begin position="8"/>
        <end position="22"/>
    </location>
</feature>
<gene>
    <name evidence="14" type="ORF">DM01DRAFT_1376397</name>
</gene>
<dbReference type="OrthoDB" id="343092at2759"/>
<keyword evidence="4" id="KW-0479">Metal-binding</keyword>
<evidence type="ECO:0000313" key="15">
    <source>
        <dbReference type="Proteomes" id="UP000242146"/>
    </source>
</evidence>
<keyword evidence="3" id="KW-0540">Nuclease</keyword>
<evidence type="ECO:0000256" key="4">
    <source>
        <dbReference type="ARBA" id="ARBA00022723"/>
    </source>
</evidence>
<evidence type="ECO:0000256" key="8">
    <source>
        <dbReference type="ARBA" id="ARBA00022842"/>
    </source>
</evidence>
<protein>
    <submittedName>
        <fullName evidence="14">Uncharacterized protein</fullName>
    </submittedName>
</protein>
<evidence type="ECO:0000256" key="6">
    <source>
        <dbReference type="ARBA" id="ARBA00022763"/>
    </source>
</evidence>
<comment type="cofactor">
    <cofactor evidence="1">
        <name>Mg(2+)</name>
        <dbReference type="ChEBI" id="CHEBI:18420"/>
    </cofactor>
</comment>
<keyword evidence="15" id="KW-1185">Reference proteome</keyword>
<keyword evidence="11" id="KW-0539">Nucleus</keyword>
<dbReference type="PANTHER" id="PTHR21077:SF5">
    <property type="entry name" value="CROSSOVER JUNCTION ENDONUCLEASE MMS4"/>
    <property type="match status" value="1"/>
</dbReference>
<dbReference type="InterPro" id="IPR042530">
    <property type="entry name" value="EME1/EME2_C"/>
</dbReference>
<feature type="compositionally biased region" description="Basic and acidic residues" evidence="13">
    <location>
        <begin position="63"/>
        <end position="80"/>
    </location>
</feature>
<evidence type="ECO:0000256" key="1">
    <source>
        <dbReference type="ARBA" id="ARBA00001946"/>
    </source>
</evidence>
<dbReference type="GO" id="GO:0046872">
    <property type="term" value="F:metal ion binding"/>
    <property type="evidence" value="ECO:0007669"/>
    <property type="project" value="UniProtKB-KW"/>
</dbReference>
<keyword evidence="10" id="KW-0234">DNA repair</keyword>
<keyword evidence="8" id="KW-0460">Magnesium</keyword>
<evidence type="ECO:0000256" key="11">
    <source>
        <dbReference type="ARBA" id="ARBA00023242"/>
    </source>
</evidence>
<dbReference type="GO" id="GO:0005634">
    <property type="term" value="C:nucleus"/>
    <property type="evidence" value="ECO:0007669"/>
    <property type="project" value="UniProtKB-SubCell"/>
</dbReference>
<dbReference type="GO" id="GO:0048476">
    <property type="term" value="C:Holliday junction resolvase complex"/>
    <property type="evidence" value="ECO:0007669"/>
    <property type="project" value="InterPro"/>
</dbReference>
<dbReference type="InterPro" id="IPR033310">
    <property type="entry name" value="Mms4/EME1/EME2"/>
</dbReference>
<dbReference type="Gene3D" id="1.10.150.670">
    <property type="entry name" value="Crossover junction endonuclease EME1, DNA-binding domain"/>
    <property type="match status" value="1"/>
</dbReference>